<feature type="compositionally biased region" description="Basic and acidic residues" evidence="7">
    <location>
        <begin position="500"/>
        <end position="511"/>
    </location>
</feature>
<evidence type="ECO:0000256" key="5">
    <source>
        <dbReference type="ARBA" id="ARBA00022833"/>
    </source>
</evidence>
<keyword evidence="3 6" id="KW-0863">Zinc-finger</keyword>
<feature type="compositionally biased region" description="Polar residues" evidence="7">
    <location>
        <begin position="517"/>
        <end position="526"/>
    </location>
</feature>
<dbReference type="GO" id="GO:0061630">
    <property type="term" value="F:ubiquitin protein ligase activity"/>
    <property type="evidence" value="ECO:0007669"/>
    <property type="project" value="TreeGrafter"/>
</dbReference>
<dbReference type="OrthoDB" id="9984778at2759"/>
<name>A0A8H7S2A3_9FUNG</name>
<dbReference type="GO" id="GO:0008270">
    <property type="term" value="F:zinc ion binding"/>
    <property type="evidence" value="ECO:0007669"/>
    <property type="project" value="UniProtKB-KW"/>
</dbReference>
<evidence type="ECO:0000256" key="1">
    <source>
        <dbReference type="ARBA" id="ARBA00022679"/>
    </source>
</evidence>
<dbReference type="AlphaFoldDB" id="A0A8H7S2A3"/>
<dbReference type="SUPFAM" id="SSF57850">
    <property type="entry name" value="RING/U-box"/>
    <property type="match status" value="1"/>
</dbReference>
<feature type="compositionally biased region" description="Polar residues" evidence="7">
    <location>
        <begin position="593"/>
        <end position="627"/>
    </location>
</feature>
<feature type="region of interest" description="Disordered" evidence="7">
    <location>
        <begin position="1"/>
        <end position="119"/>
    </location>
</feature>
<evidence type="ECO:0000256" key="4">
    <source>
        <dbReference type="ARBA" id="ARBA00022786"/>
    </source>
</evidence>
<keyword evidence="2" id="KW-0479">Metal-binding</keyword>
<evidence type="ECO:0000256" key="6">
    <source>
        <dbReference type="PROSITE-ProRule" id="PRU00175"/>
    </source>
</evidence>
<dbReference type="PANTHER" id="PTHR15067:SF7">
    <property type="entry name" value="E3 UBIQUITIN-PROTEIN LIGASE DMA1-RELATED"/>
    <property type="match status" value="1"/>
</dbReference>
<evidence type="ECO:0000313" key="10">
    <source>
        <dbReference type="EMBL" id="KAG2220123.1"/>
    </source>
</evidence>
<dbReference type="Pfam" id="PF17123">
    <property type="entry name" value="zf-RING_11"/>
    <property type="match status" value="1"/>
</dbReference>
<feature type="compositionally biased region" description="Polar residues" evidence="7">
    <location>
        <begin position="741"/>
        <end position="753"/>
    </location>
</feature>
<evidence type="ECO:0000313" key="11">
    <source>
        <dbReference type="Proteomes" id="UP000646827"/>
    </source>
</evidence>
<feature type="compositionally biased region" description="Low complexity" evidence="7">
    <location>
        <begin position="11"/>
        <end position="56"/>
    </location>
</feature>
<feature type="domain" description="RING-type" evidence="9">
    <location>
        <begin position="379"/>
        <end position="422"/>
    </location>
</feature>
<keyword evidence="1" id="KW-0808">Transferase</keyword>
<feature type="region of interest" description="Disordered" evidence="7">
    <location>
        <begin position="660"/>
        <end position="795"/>
    </location>
</feature>
<feature type="compositionally biased region" description="Polar residues" evidence="7">
    <location>
        <begin position="106"/>
        <end position="116"/>
    </location>
</feature>
<dbReference type="InterPro" id="IPR001841">
    <property type="entry name" value="Znf_RING"/>
</dbReference>
<sequence>MTSVQPPDDITTTASTTSGTTRQSQSSFRRSLALSHGASTLLTRGFTRSSSRTRTTNAPEVTATAEEDQQRREHQQQQPRRATIATTVSTNNSPSSETPTGTPATRTVSTPTPSNDKNGEISLYVRIVPNIENPSRSIIFDIVDRDMKAGAVMKIGRFAERFPVSSDHMSFKSKVVSRSHCEVWVHQDGKLYIRDTRSSSGTFLNHVRLSAANQESPATEIKHGDIVQLGVDYQGGQEEIYRSVKMRFELNGSRKPRPLSFSMTQFNNLRTLSRVASNHGESSSLVLVDEEISVSREPKQNNEATSCNNTGKLGTIMSNNDSSCSATNNNGSNCCTGATSHQHHKNNNITSTATPAISSTSSSSNSSSGIDELPEVDECCICLYALAPFQALFVAPCSHSFHFMCIRSLLQSYPGFQCPICRAYSDLEASVAIEPEEVLQKYGLRCKSFTPPPEAAFEPGHQQIKNNASSLPTAAAALEHASSIPSPPPEQQEQIISQHENQHQEQQHHSTEPPTSVFVTNNNQIQHVDPTPVTEQGSSDNIEQSTNTTNSGILITNNGSLRDTTARDRRTVFLSDDMDVIEIPPVQEETWDNNEVNESSQETSSPNASVTLPTAELTRSTTQQESVRPSVRAPASTAHPERRRSAANLMEKLKMSFFEKRKSSAVMSRNEQQRGRKRSNKPRPLSYPNFLIRPFSRDDDDNSNGHHDNNNVQTQRQSQAVPSSSSALPSPLASPQSALSFNSLSRQSTTHLSEIQEETESIHCQQQAPHHHHHHHQQPQQQQQQQQPQPMAIDT</sequence>
<dbReference type="SMART" id="SM00240">
    <property type="entry name" value="FHA"/>
    <property type="match status" value="1"/>
</dbReference>
<feature type="compositionally biased region" description="Polar residues" evidence="7">
    <location>
        <begin position="533"/>
        <end position="558"/>
    </location>
</feature>
<dbReference type="GO" id="GO:0000151">
    <property type="term" value="C:ubiquitin ligase complex"/>
    <property type="evidence" value="ECO:0007669"/>
    <property type="project" value="TreeGrafter"/>
</dbReference>
<dbReference type="Proteomes" id="UP000646827">
    <property type="component" value="Unassembled WGS sequence"/>
</dbReference>
<dbReference type="GO" id="GO:0016567">
    <property type="term" value="P:protein ubiquitination"/>
    <property type="evidence" value="ECO:0007669"/>
    <property type="project" value="TreeGrafter"/>
</dbReference>
<dbReference type="EMBL" id="JAEPRB010000151">
    <property type="protein sequence ID" value="KAG2220123.1"/>
    <property type="molecule type" value="Genomic_DNA"/>
</dbReference>
<feature type="compositionally biased region" description="Low complexity" evidence="7">
    <location>
        <begin position="76"/>
        <end position="105"/>
    </location>
</feature>
<dbReference type="SMART" id="SM00184">
    <property type="entry name" value="RING"/>
    <property type="match status" value="1"/>
</dbReference>
<evidence type="ECO:0000256" key="7">
    <source>
        <dbReference type="SAM" id="MobiDB-lite"/>
    </source>
</evidence>
<comment type="caution">
    <text evidence="10">The sequence shown here is derived from an EMBL/GenBank/DDBJ whole genome shotgun (WGS) entry which is preliminary data.</text>
</comment>
<dbReference type="PANTHER" id="PTHR15067">
    <property type="entry name" value="E3 UBIQUITIN-PROTEIN LIGASE RNF8"/>
    <property type="match status" value="1"/>
</dbReference>
<feature type="compositionally biased region" description="Low complexity" evidence="7">
    <location>
        <begin position="778"/>
        <end position="795"/>
    </location>
</feature>
<feature type="domain" description="FHA" evidence="8">
    <location>
        <begin position="153"/>
        <end position="209"/>
    </location>
</feature>
<dbReference type="GO" id="GO:0006511">
    <property type="term" value="P:ubiquitin-dependent protein catabolic process"/>
    <property type="evidence" value="ECO:0007669"/>
    <property type="project" value="TreeGrafter"/>
</dbReference>
<dbReference type="InterPro" id="IPR000253">
    <property type="entry name" value="FHA_dom"/>
</dbReference>
<feature type="compositionally biased region" description="Low complexity" evidence="7">
    <location>
        <begin position="717"/>
        <end position="740"/>
    </location>
</feature>
<dbReference type="GO" id="GO:0032153">
    <property type="term" value="C:cell division site"/>
    <property type="evidence" value="ECO:0007669"/>
    <property type="project" value="TreeGrafter"/>
</dbReference>
<accession>A0A8H7S2A3</accession>
<feature type="region of interest" description="Disordered" evidence="7">
    <location>
        <begin position="346"/>
        <end position="369"/>
    </location>
</feature>
<evidence type="ECO:0000259" key="8">
    <source>
        <dbReference type="PROSITE" id="PS50006"/>
    </source>
</evidence>
<dbReference type="InterPro" id="IPR013083">
    <property type="entry name" value="Znf_RING/FYVE/PHD"/>
</dbReference>
<gene>
    <name evidence="10" type="ORF">INT45_006151</name>
</gene>
<keyword evidence="5" id="KW-0862">Zinc</keyword>
<feature type="region of interest" description="Disordered" evidence="7">
    <location>
        <begin position="586"/>
        <end position="644"/>
    </location>
</feature>
<protein>
    <submittedName>
        <fullName evidence="10">Uncharacterized protein</fullName>
    </submittedName>
</protein>
<evidence type="ECO:0000259" key="9">
    <source>
        <dbReference type="PROSITE" id="PS50089"/>
    </source>
</evidence>
<dbReference type="Gene3D" id="2.60.200.20">
    <property type="match status" value="1"/>
</dbReference>
<dbReference type="Pfam" id="PF00498">
    <property type="entry name" value="FHA"/>
    <property type="match status" value="1"/>
</dbReference>
<organism evidence="10 11">
    <name type="scientific">Circinella minor</name>
    <dbReference type="NCBI Taxonomy" id="1195481"/>
    <lineage>
        <taxon>Eukaryota</taxon>
        <taxon>Fungi</taxon>
        <taxon>Fungi incertae sedis</taxon>
        <taxon>Mucoromycota</taxon>
        <taxon>Mucoromycotina</taxon>
        <taxon>Mucoromycetes</taxon>
        <taxon>Mucorales</taxon>
        <taxon>Lichtheimiaceae</taxon>
        <taxon>Circinella</taxon>
    </lineage>
</organism>
<dbReference type="Gene3D" id="3.30.40.10">
    <property type="entry name" value="Zinc/RING finger domain, C3HC4 (zinc finger)"/>
    <property type="match status" value="1"/>
</dbReference>
<dbReference type="PROSITE" id="PS50089">
    <property type="entry name" value="ZF_RING_2"/>
    <property type="match status" value="1"/>
</dbReference>
<keyword evidence="11" id="KW-1185">Reference proteome</keyword>
<evidence type="ECO:0000256" key="3">
    <source>
        <dbReference type="ARBA" id="ARBA00022771"/>
    </source>
</evidence>
<dbReference type="PROSITE" id="PS50006">
    <property type="entry name" value="FHA_DOMAIN"/>
    <property type="match status" value="1"/>
</dbReference>
<dbReference type="GO" id="GO:0005829">
    <property type="term" value="C:cytosol"/>
    <property type="evidence" value="ECO:0007669"/>
    <property type="project" value="TreeGrafter"/>
</dbReference>
<evidence type="ECO:0000256" key="2">
    <source>
        <dbReference type="ARBA" id="ARBA00022723"/>
    </source>
</evidence>
<dbReference type="SUPFAM" id="SSF49879">
    <property type="entry name" value="SMAD/FHA domain"/>
    <property type="match status" value="1"/>
</dbReference>
<reference evidence="10 11" key="1">
    <citation type="submission" date="2020-12" db="EMBL/GenBank/DDBJ databases">
        <title>Metabolic potential, ecology and presence of endohyphal bacteria is reflected in genomic diversity of Mucoromycotina.</title>
        <authorList>
            <person name="Muszewska A."/>
            <person name="Okrasinska A."/>
            <person name="Steczkiewicz K."/>
            <person name="Drgas O."/>
            <person name="Orlowska M."/>
            <person name="Perlinska-Lenart U."/>
            <person name="Aleksandrzak-Piekarczyk T."/>
            <person name="Szatraj K."/>
            <person name="Zielenkiewicz U."/>
            <person name="Pilsyk S."/>
            <person name="Malc E."/>
            <person name="Mieczkowski P."/>
            <person name="Kruszewska J.S."/>
            <person name="Biernat P."/>
            <person name="Pawlowska J."/>
        </authorList>
    </citation>
    <scope>NUCLEOTIDE SEQUENCE [LARGE SCALE GENOMIC DNA]</scope>
    <source>
        <strain evidence="10 11">CBS 142.35</strain>
    </source>
</reference>
<keyword evidence="4" id="KW-0833">Ubl conjugation pathway</keyword>
<proteinExistence type="predicted"/>
<feature type="region of interest" description="Disordered" evidence="7">
    <location>
        <begin position="481"/>
        <end position="558"/>
    </location>
</feature>
<dbReference type="InterPro" id="IPR008984">
    <property type="entry name" value="SMAD_FHA_dom_sf"/>
</dbReference>
<feature type="compositionally biased region" description="Low complexity" evidence="7">
    <location>
        <begin position="348"/>
        <end position="368"/>
    </location>
</feature>